<dbReference type="Pfam" id="PF00561">
    <property type="entry name" value="Abhydrolase_1"/>
    <property type="match status" value="1"/>
</dbReference>
<evidence type="ECO:0000313" key="3">
    <source>
        <dbReference type="EMBL" id="MEJ8823312.1"/>
    </source>
</evidence>
<evidence type="ECO:0000259" key="2">
    <source>
        <dbReference type="Pfam" id="PF00561"/>
    </source>
</evidence>
<evidence type="ECO:0000313" key="4">
    <source>
        <dbReference type="Proteomes" id="UP001363010"/>
    </source>
</evidence>
<dbReference type="InterPro" id="IPR000073">
    <property type="entry name" value="AB_hydrolase_1"/>
</dbReference>
<dbReference type="PANTHER" id="PTHR43798:SF31">
    <property type="entry name" value="AB HYDROLASE SUPERFAMILY PROTEIN YCLE"/>
    <property type="match status" value="1"/>
</dbReference>
<dbReference type="PRINTS" id="PR00111">
    <property type="entry name" value="ABHYDROLASE"/>
</dbReference>
<accession>A0ABU8W1P5</accession>
<dbReference type="PANTHER" id="PTHR43798">
    <property type="entry name" value="MONOACYLGLYCEROL LIPASE"/>
    <property type="match status" value="1"/>
</dbReference>
<dbReference type="InterPro" id="IPR029058">
    <property type="entry name" value="AB_hydrolase_fold"/>
</dbReference>
<sequence length="277" mass="29663">MNKTIHIPGAPRLALDVAGQGPLVLCLHGIGGNRTNWQPQCEAFARNHSFAAWDARGYGLSDDYEGPLAFDDFVADVIRVLDHFRVRQAHLVGLSMGGRIAMRTALLHPDRIATLTLVDTHEGFSAFTPEQRQGFVDSRRAPLLAGKEPSDIAGPVARSLAGPKATPEQVQRLVESIAALHKHSYIKSLEATVAQVDLGDISQIKAPAHFIVGADDPLTPPAMHHEMAAKLGGAPVTVLPDAGHLSNIENAAAFNAAAVTWLAPLRHRADVPQGWPV</sequence>
<evidence type="ECO:0000256" key="1">
    <source>
        <dbReference type="ARBA" id="ARBA00022801"/>
    </source>
</evidence>
<gene>
    <name evidence="3" type="ORF">WKW80_14920</name>
</gene>
<protein>
    <submittedName>
        <fullName evidence="3">Alpha/beta hydrolase</fullName>
    </submittedName>
</protein>
<dbReference type="Proteomes" id="UP001363010">
    <property type="component" value="Unassembled WGS sequence"/>
</dbReference>
<reference evidence="3 4" key="1">
    <citation type="submission" date="2024-03" db="EMBL/GenBank/DDBJ databases">
        <title>Novel species of the genus Variovorax.</title>
        <authorList>
            <person name="Liu Q."/>
            <person name="Xin Y.-H."/>
        </authorList>
    </citation>
    <scope>NUCLEOTIDE SEQUENCE [LARGE SCALE GENOMIC DNA]</scope>
    <source>
        <strain evidence="3 4">KACC 18501</strain>
    </source>
</reference>
<dbReference type="RefSeq" id="WP_340364346.1">
    <property type="nucleotide sequence ID" value="NZ_JBBKZV010000007.1"/>
</dbReference>
<organism evidence="3 4">
    <name type="scientific">Variovorax humicola</name>
    <dbReference type="NCBI Taxonomy" id="1769758"/>
    <lineage>
        <taxon>Bacteria</taxon>
        <taxon>Pseudomonadati</taxon>
        <taxon>Pseudomonadota</taxon>
        <taxon>Betaproteobacteria</taxon>
        <taxon>Burkholderiales</taxon>
        <taxon>Comamonadaceae</taxon>
        <taxon>Variovorax</taxon>
    </lineage>
</organism>
<keyword evidence="4" id="KW-1185">Reference proteome</keyword>
<name>A0ABU8W1P5_9BURK</name>
<feature type="domain" description="AB hydrolase-1" evidence="2">
    <location>
        <begin position="22"/>
        <end position="251"/>
    </location>
</feature>
<dbReference type="InterPro" id="IPR050266">
    <property type="entry name" value="AB_hydrolase_sf"/>
</dbReference>
<dbReference type="GO" id="GO:0016787">
    <property type="term" value="F:hydrolase activity"/>
    <property type="evidence" value="ECO:0007669"/>
    <property type="project" value="UniProtKB-KW"/>
</dbReference>
<keyword evidence="1 3" id="KW-0378">Hydrolase</keyword>
<dbReference type="EMBL" id="JBBKZV010000007">
    <property type="protein sequence ID" value="MEJ8823312.1"/>
    <property type="molecule type" value="Genomic_DNA"/>
</dbReference>
<dbReference type="Gene3D" id="3.40.50.1820">
    <property type="entry name" value="alpha/beta hydrolase"/>
    <property type="match status" value="1"/>
</dbReference>
<proteinExistence type="predicted"/>
<comment type="caution">
    <text evidence="3">The sequence shown here is derived from an EMBL/GenBank/DDBJ whole genome shotgun (WGS) entry which is preliminary data.</text>
</comment>
<dbReference type="SUPFAM" id="SSF53474">
    <property type="entry name" value="alpha/beta-Hydrolases"/>
    <property type="match status" value="1"/>
</dbReference>